<organism evidence="3">
    <name type="scientific">Cupriavidus oxalaticus</name>
    <dbReference type="NCBI Taxonomy" id="96344"/>
    <lineage>
        <taxon>Bacteria</taxon>
        <taxon>Pseudomonadati</taxon>
        <taxon>Pseudomonadota</taxon>
        <taxon>Betaproteobacteria</taxon>
        <taxon>Burkholderiales</taxon>
        <taxon>Burkholderiaceae</taxon>
        <taxon>Cupriavidus</taxon>
    </lineage>
</organism>
<dbReference type="EMBL" id="OGUS01000118">
    <property type="protein sequence ID" value="SPC13162.1"/>
    <property type="molecule type" value="Genomic_DNA"/>
</dbReference>
<dbReference type="Proteomes" id="UP000256862">
    <property type="component" value="Chromosome CO2235"/>
</dbReference>
<evidence type="ECO:0000256" key="1">
    <source>
        <dbReference type="SAM" id="MobiDB-lite"/>
    </source>
</evidence>
<name>A0A375G348_9BURK</name>
<feature type="region of interest" description="Disordered" evidence="1">
    <location>
        <begin position="61"/>
        <end position="88"/>
    </location>
</feature>
<feature type="domain" description="Zinc finger Ogr/Delta-type" evidence="2">
    <location>
        <begin position="10"/>
        <end position="56"/>
    </location>
</feature>
<sequence>MREILQMKMTCPHCGTQLHIRTSRAVSLLTRELYVQCHNVECAYTCKMLLSPVHTIAPSMKPNPKAYLPLGKPRPGPRDERQMDLLPT</sequence>
<proteinExistence type="predicted"/>
<feature type="compositionally biased region" description="Basic and acidic residues" evidence="1">
    <location>
        <begin position="76"/>
        <end position="88"/>
    </location>
</feature>
<reference evidence="3" key="1">
    <citation type="submission" date="2018-01" db="EMBL/GenBank/DDBJ databases">
        <authorList>
            <person name="Clerissi C."/>
        </authorList>
    </citation>
    <scope>NUCLEOTIDE SEQUENCE</scope>
    <source>
        <strain evidence="3">Cupriavidus oxalaticus LMG 2235</strain>
    </source>
</reference>
<dbReference type="AlphaFoldDB" id="A0A375G348"/>
<comment type="caution">
    <text evidence="3">The sequence shown here is derived from an EMBL/GenBank/DDBJ whole genome shotgun (WGS) entry which is preliminary data.</text>
</comment>
<dbReference type="InterPro" id="IPR007684">
    <property type="entry name" value="Znf_Ogr/Delta"/>
</dbReference>
<accession>A0A375G348</accession>
<gene>
    <name evidence="3" type="ORF">CO2235_180060</name>
</gene>
<protein>
    <recommendedName>
        <fullName evidence="2">Zinc finger Ogr/Delta-type domain-containing protein</fullName>
    </recommendedName>
</protein>
<dbReference type="Pfam" id="PF04606">
    <property type="entry name" value="Ogr_Delta"/>
    <property type="match status" value="1"/>
</dbReference>
<evidence type="ECO:0000259" key="2">
    <source>
        <dbReference type="Pfam" id="PF04606"/>
    </source>
</evidence>
<evidence type="ECO:0000313" key="3">
    <source>
        <dbReference type="EMBL" id="SPC13162.1"/>
    </source>
</evidence>